<dbReference type="EMBL" id="VHQG01000001">
    <property type="protein sequence ID" value="TPW77549.1"/>
    <property type="molecule type" value="Genomic_DNA"/>
</dbReference>
<dbReference type="RefSeq" id="WP_141162077.1">
    <property type="nucleotide sequence ID" value="NZ_VHQG01000001.1"/>
</dbReference>
<keyword evidence="7 8" id="KW-0472">Membrane</keyword>
<dbReference type="PANTHER" id="PTHR43357:SF4">
    <property type="entry name" value="INNER MEMBRANE ABC TRANSPORTER PERMEASE PROTEIN YDCV"/>
    <property type="match status" value="1"/>
</dbReference>
<feature type="transmembrane region" description="Helical" evidence="8">
    <location>
        <begin position="132"/>
        <end position="152"/>
    </location>
</feature>
<dbReference type="InterPro" id="IPR035906">
    <property type="entry name" value="MetI-like_sf"/>
</dbReference>
<evidence type="ECO:0000256" key="9">
    <source>
        <dbReference type="SAM" id="MobiDB-lite"/>
    </source>
</evidence>
<organism evidence="11 12">
    <name type="scientific">Schumannella soli</name>
    <dbReference type="NCBI Taxonomy" id="2590779"/>
    <lineage>
        <taxon>Bacteria</taxon>
        <taxon>Bacillati</taxon>
        <taxon>Actinomycetota</taxon>
        <taxon>Actinomycetes</taxon>
        <taxon>Micrococcales</taxon>
        <taxon>Microbacteriaceae</taxon>
        <taxon>Schumannella</taxon>
    </lineage>
</organism>
<keyword evidence="5 8" id="KW-0812">Transmembrane</keyword>
<dbReference type="GO" id="GO:0005886">
    <property type="term" value="C:plasma membrane"/>
    <property type="evidence" value="ECO:0007669"/>
    <property type="project" value="UniProtKB-SubCell"/>
</dbReference>
<dbReference type="AlphaFoldDB" id="A0A506YAQ1"/>
<feature type="transmembrane region" description="Helical" evidence="8">
    <location>
        <begin position="259"/>
        <end position="280"/>
    </location>
</feature>
<dbReference type="Proteomes" id="UP000316252">
    <property type="component" value="Unassembled WGS sequence"/>
</dbReference>
<protein>
    <submittedName>
        <fullName evidence="11">ABC transporter permease</fullName>
    </submittedName>
</protein>
<evidence type="ECO:0000256" key="5">
    <source>
        <dbReference type="ARBA" id="ARBA00022692"/>
    </source>
</evidence>
<proteinExistence type="inferred from homology"/>
<comment type="similarity">
    <text evidence="8">Belongs to the binding-protein-dependent transport system permease family.</text>
</comment>
<dbReference type="Gene3D" id="1.10.3720.10">
    <property type="entry name" value="MetI-like"/>
    <property type="match status" value="1"/>
</dbReference>
<evidence type="ECO:0000259" key="10">
    <source>
        <dbReference type="PROSITE" id="PS50928"/>
    </source>
</evidence>
<keyword evidence="4" id="KW-0997">Cell inner membrane</keyword>
<feature type="transmembrane region" description="Helical" evidence="8">
    <location>
        <begin position="218"/>
        <end position="239"/>
    </location>
</feature>
<reference evidence="11 12" key="1">
    <citation type="submission" date="2019-06" db="EMBL/GenBank/DDBJ databases">
        <authorList>
            <person name="Li F."/>
        </authorList>
    </citation>
    <scope>NUCLEOTIDE SEQUENCE [LARGE SCALE GENOMIC DNA]</scope>
    <source>
        <strain evidence="11 12">10F1D-1</strain>
    </source>
</reference>
<dbReference type="PROSITE" id="PS50928">
    <property type="entry name" value="ABC_TM1"/>
    <property type="match status" value="1"/>
</dbReference>
<dbReference type="PANTHER" id="PTHR43357">
    <property type="entry name" value="INNER MEMBRANE ABC TRANSPORTER PERMEASE PROTEIN YDCV"/>
    <property type="match status" value="1"/>
</dbReference>
<dbReference type="SUPFAM" id="SSF161098">
    <property type="entry name" value="MetI-like"/>
    <property type="match status" value="1"/>
</dbReference>
<keyword evidence="2 8" id="KW-0813">Transport</keyword>
<keyword evidence="6 8" id="KW-1133">Transmembrane helix</keyword>
<comment type="subcellular location">
    <subcellularLocation>
        <location evidence="1">Cell inner membrane</location>
        <topology evidence="1">Multi-pass membrane protein</topology>
    </subcellularLocation>
    <subcellularLocation>
        <location evidence="8">Cell membrane</location>
        <topology evidence="8">Multi-pass membrane protein</topology>
    </subcellularLocation>
</comment>
<evidence type="ECO:0000256" key="6">
    <source>
        <dbReference type="ARBA" id="ARBA00022989"/>
    </source>
</evidence>
<feature type="compositionally biased region" description="Low complexity" evidence="9">
    <location>
        <begin position="8"/>
        <end position="21"/>
    </location>
</feature>
<dbReference type="OrthoDB" id="9810794at2"/>
<evidence type="ECO:0000256" key="7">
    <source>
        <dbReference type="ARBA" id="ARBA00023136"/>
    </source>
</evidence>
<evidence type="ECO:0000313" key="12">
    <source>
        <dbReference type="Proteomes" id="UP000316252"/>
    </source>
</evidence>
<feature type="domain" description="ABC transmembrane type-1" evidence="10">
    <location>
        <begin position="93"/>
        <end position="281"/>
    </location>
</feature>
<dbReference type="InterPro" id="IPR000515">
    <property type="entry name" value="MetI-like"/>
</dbReference>
<evidence type="ECO:0000256" key="4">
    <source>
        <dbReference type="ARBA" id="ARBA00022519"/>
    </source>
</evidence>
<evidence type="ECO:0000313" key="11">
    <source>
        <dbReference type="EMBL" id="TPW77549.1"/>
    </source>
</evidence>
<feature type="region of interest" description="Disordered" evidence="9">
    <location>
        <begin position="1"/>
        <end position="30"/>
    </location>
</feature>
<feature type="transmembrane region" description="Helical" evidence="8">
    <location>
        <begin position="97"/>
        <end position="120"/>
    </location>
</feature>
<keyword evidence="12" id="KW-1185">Reference proteome</keyword>
<feature type="transmembrane region" description="Helical" evidence="8">
    <location>
        <begin position="37"/>
        <end position="62"/>
    </location>
</feature>
<sequence length="291" mass="30920">MTATTTRPASSDSVADATAAPSRPPHRRRRSADPVPWWLIAIGVVVAGYFVLPTVIVIPMSFGGSSSFQFPPKEFSLALYERFFTDPKWIGSLGNSLLVAVLAALIATVFGTAAAVGLNALTGRLARAMRTLLMISMVTPAIVLAVAVYISFLQWRITGTLGGYVLAHATIGLPFVLVAVTSALGGFDRRLLRASASLGATPLHTFLRVTMPLIGRGVVTGALFAFVTSLDEVVIALFLRSPTFQTLPVQMYTAVTVEVDPTIAAASSLVVVSVTILLLIPQLVRRKTPRS</sequence>
<evidence type="ECO:0000256" key="2">
    <source>
        <dbReference type="ARBA" id="ARBA00022448"/>
    </source>
</evidence>
<comment type="caution">
    <text evidence="11">The sequence shown here is derived from an EMBL/GenBank/DDBJ whole genome shotgun (WGS) entry which is preliminary data.</text>
</comment>
<dbReference type="CDD" id="cd06261">
    <property type="entry name" value="TM_PBP2"/>
    <property type="match status" value="1"/>
</dbReference>
<evidence type="ECO:0000256" key="3">
    <source>
        <dbReference type="ARBA" id="ARBA00022475"/>
    </source>
</evidence>
<evidence type="ECO:0000256" key="1">
    <source>
        <dbReference type="ARBA" id="ARBA00004429"/>
    </source>
</evidence>
<keyword evidence="3" id="KW-1003">Cell membrane</keyword>
<accession>A0A506YAQ1</accession>
<dbReference type="Pfam" id="PF00528">
    <property type="entry name" value="BPD_transp_1"/>
    <property type="match status" value="1"/>
</dbReference>
<dbReference type="GO" id="GO:0055085">
    <property type="term" value="P:transmembrane transport"/>
    <property type="evidence" value="ECO:0007669"/>
    <property type="project" value="InterPro"/>
</dbReference>
<feature type="transmembrane region" description="Helical" evidence="8">
    <location>
        <begin position="164"/>
        <end position="187"/>
    </location>
</feature>
<evidence type="ECO:0000256" key="8">
    <source>
        <dbReference type="RuleBase" id="RU363032"/>
    </source>
</evidence>
<name>A0A506YAQ1_9MICO</name>
<gene>
    <name evidence="11" type="ORF">FJ657_02395</name>
</gene>